<proteinExistence type="predicted"/>
<protein>
    <submittedName>
        <fullName evidence="1">Uncharacterized protein</fullName>
    </submittedName>
</protein>
<evidence type="ECO:0000313" key="1">
    <source>
        <dbReference type="EMBL" id="OQB41998.1"/>
    </source>
</evidence>
<organism evidence="1">
    <name type="scientific">candidate division CPR1 bacterium ADurb.Bin160</name>
    <dbReference type="NCBI Taxonomy" id="1852826"/>
    <lineage>
        <taxon>Bacteria</taxon>
        <taxon>candidate division CPR1</taxon>
    </lineage>
</organism>
<dbReference type="EMBL" id="MWDB01000007">
    <property type="protein sequence ID" value="OQB41998.1"/>
    <property type="molecule type" value="Genomic_DNA"/>
</dbReference>
<dbReference type="Proteomes" id="UP000485621">
    <property type="component" value="Unassembled WGS sequence"/>
</dbReference>
<comment type="caution">
    <text evidence="1">The sequence shown here is derived from an EMBL/GenBank/DDBJ whole genome shotgun (WGS) entry which is preliminary data.</text>
</comment>
<name>A0A1V5ZPH4_9BACT</name>
<accession>A0A1V5ZPH4</accession>
<gene>
    <name evidence="1" type="ORF">BWY04_00484</name>
</gene>
<reference evidence="1" key="1">
    <citation type="submission" date="2017-02" db="EMBL/GenBank/DDBJ databases">
        <title>Delving into the versatile metabolic prowess of the omnipresent phylum Bacteroidetes.</title>
        <authorList>
            <person name="Nobu M.K."/>
            <person name="Mei R."/>
            <person name="Narihiro T."/>
            <person name="Kuroda K."/>
            <person name="Liu W.-T."/>
        </authorList>
    </citation>
    <scope>NUCLEOTIDE SEQUENCE</scope>
    <source>
        <strain evidence="1">ADurb.Bin160</strain>
    </source>
</reference>
<sequence>MSFRFQEKDKFWFNHQLLFYRDEKYNTTNSISVTVSTNTINFKDFSSPSLNILIQGEIKTHSLKLSFQDVFDLSLSCKEIFLNVDQIYEESRKKTFEIFRNYNFNRSLKIGFRYSSNTGERCVIIQIIYSNSDHNFIIIPFPVFISVFKIIENFSEKYIDLNFNFVNRILNTCILEEIKTLNTSIRSLPSFITDLKTNSNTPINIGNLDDNFYGLNFNEFIGREPPADAPSTKPAPVANLESFNTEDASVVMKDFNMFIDNEIENIEIPELKQIEESNFNIIKKEPIKTEIKSKLFDDFFHGDFSFVDTFFGNLMISSSPISHILNSLDSVINFDKNENLSLREKFLVGMDEDIFKTYIYVSTTNFQSILRSYLKSKKEIPENFELMTYKIPNKNEISTVNLELAYDFCVLMIVVKLANSAFRHRENHPEKNKSILYMALRLFFDPFIFPYFHEKNLDSVINVIFERFNYFHENGFFKSLYRELEWYNISEVSIFSEFKNMLKKLFSFIYSDDSFEKNNIEIIHNSLFENQNFKLPIKNTFSVEQIEKEIIPLEIHRILGFDLKDESVIKTIFNMDQNSNLEISKEVLKLYQKNLKRKTAVDENESYIIKFSKKFIHEIPKNKQIEYIEYLNETENDPIEFKTFPIKLEEIGDNILKGIYVWNFMRNEEIFKSYKDFYSEIDSIPFDRTMIISKIKYSEKENISVDDDEETSWFESV</sequence>
<dbReference type="AlphaFoldDB" id="A0A1V5ZPH4"/>